<dbReference type="Proteomes" id="UP000054820">
    <property type="component" value="Unassembled WGS sequence"/>
</dbReference>
<proteinExistence type="predicted"/>
<accession>A0A378LHS1</accession>
<evidence type="ECO:0000313" key="4">
    <source>
        <dbReference type="Proteomes" id="UP000255110"/>
    </source>
</evidence>
<sequence>MLVMKDCAIEPGDIVFVVSNSSKPLVRLKQAAQSLTTAGNKHGHREVVTVFVCTGKNKYGVICHNYERQLSVSTEKFIEKLQEKNIEELTILLLGYCSKEFTLIQIKEALSGGPEWMKQLAAQVTGSEGAEELIERFLTASQENRIRLIQLLVTFWRASGQAEILPVVNSSLLVFKHTNSDQRQQFLKAYLQQVKVTEQFHAQGQSRTSFWAVVKSLFQWSNQQDKKDRERNVPSDATFCSHNVMQVLNQINPDLVNRGRHVLPKTLEAGLREATKSKQQPEETAEEQCDDFEAMIAVQKQLLPPFKLQILPSSGKELMSTLLAVLDKEIQRIESKWWINQKDREKAANLKALLLPFRNPKFKNYSVELQVDVALELIATLLPTLQRKTGFLGEWFPSTAYTNVRAFARTQGIFDGDIREAVEKLKSKPSITLQGEMPEEVVEEREPLPTGQIYIFSDWSFSSWPTNKRDQLLKHMSGLLANGHALYTWENGQLVKMNKESLKNAIHGEDFDDLLASKLKPAARAAVLMQAEHQQLNTTQIHFLDYKVCQEIADDHQTLETHLNQVASIFSPKLDDYHLNQTKQAIIEIELENPEYDEDAQSALQQLKRHIITQKGTNQKTYQSGVDTKASVAQSRYRKAIFKPVDLLTFTPSTKYYRDEVYPDLVITKNPSSPFQYFQLVGMNATENLVDSDYEFHPEGLTEELIERRKDESNLVLLKGKKRLSLTENWRAMPSVHPGETLLDVAITGLKKDDFEIKYSKENHLHYIRLLKPTTEPQEVKINLLLRMPKQYRAHPVFNTLTAQPEHQEIHRLLMKYLRFGKDHGKLRNAKVHDGNEYLDEARNLGVGSCRLRAIAFKEEMSRLYPDVPVSIDVNPDHCFIEMELDGQWERYCLGGYRDIPTLMESIKEESLTSMNSDTKKHGFFAEKEKSQLPIDVPVEEEMFVNRFG</sequence>
<keyword evidence="3" id="KW-1185">Reference proteome</keyword>
<reference evidence="1 3" key="1">
    <citation type="submission" date="2015-11" db="EMBL/GenBank/DDBJ databases">
        <title>Genomic analysis of 38 Legionella species identifies large and diverse effector repertoires.</title>
        <authorList>
            <person name="Burstein D."/>
            <person name="Amaro F."/>
            <person name="Zusman T."/>
            <person name="Lifshitz Z."/>
            <person name="Cohen O."/>
            <person name="Gilbert J.A."/>
            <person name="Pupko T."/>
            <person name="Shuman H.A."/>
            <person name="Segal G."/>
        </authorList>
    </citation>
    <scope>NUCLEOTIDE SEQUENCE [LARGE SCALE GENOMIC DNA]</scope>
    <source>
        <strain evidence="1 3">SC-18-C9</strain>
    </source>
</reference>
<evidence type="ECO:0000313" key="3">
    <source>
        <dbReference type="Proteomes" id="UP000054820"/>
    </source>
</evidence>
<protein>
    <submittedName>
        <fullName evidence="2">Uncharacterized protein</fullName>
    </submittedName>
</protein>
<evidence type="ECO:0000313" key="2">
    <source>
        <dbReference type="EMBL" id="STY23631.1"/>
    </source>
</evidence>
<dbReference type="OrthoDB" id="5647045at2"/>
<dbReference type="Proteomes" id="UP000255110">
    <property type="component" value="Unassembled WGS sequence"/>
</dbReference>
<dbReference type="RefSeq" id="WP_058476579.1">
    <property type="nucleotide sequence ID" value="NZ_CAAAIO010000007.1"/>
</dbReference>
<gene>
    <name evidence="1" type="ORF">Lstg_0997</name>
    <name evidence="2" type="ORF">NCTC11991_02241</name>
</gene>
<dbReference type="STRING" id="460.Lstg_0997"/>
<organism evidence="2 4">
    <name type="scientific">Legionella steigerwaltii</name>
    <dbReference type="NCBI Taxonomy" id="460"/>
    <lineage>
        <taxon>Bacteria</taxon>
        <taxon>Pseudomonadati</taxon>
        <taxon>Pseudomonadota</taxon>
        <taxon>Gammaproteobacteria</taxon>
        <taxon>Legionellales</taxon>
        <taxon>Legionellaceae</taxon>
        <taxon>Legionella</taxon>
    </lineage>
</organism>
<dbReference type="EMBL" id="UGOY01000001">
    <property type="protein sequence ID" value="STY23631.1"/>
    <property type="molecule type" value="Genomic_DNA"/>
</dbReference>
<evidence type="ECO:0000313" key="1">
    <source>
        <dbReference type="EMBL" id="KTD79040.1"/>
    </source>
</evidence>
<reference evidence="2 4" key="2">
    <citation type="submission" date="2018-06" db="EMBL/GenBank/DDBJ databases">
        <authorList>
            <consortium name="Pathogen Informatics"/>
            <person name="Doyle S."/>
        </authorList>
    </citation>
    <scope>NUCLEOTIDE SEQUENCE [LARGE SCALE GENOMIC DNA]</scope>
    <source>
        <strain evidence="2 4">NCTC11991</strain>
    </source>
</reference>
<name>A0A378LHS1_9GAMM</name>
<dbReference type="AlphaFoldDB" id="A0A378LHS1"/>
<dbReference type="EMBL" id="LNYZ01000007">
    <property type="protein sequence ID" value="KTD79040.1"/>
    <property type="molecule type" value="Genomic_DNA"/>
</dbReference>